<feature type="region of interest" description="Disordered" evidence="1">
    <location>
        <begin position="85"/>
        <end position="111"/>
    </location>
</feature>
<proteinExistence type="predicted"/>
<keyword evidence="3" id="KW-1185">Reference proteome</keyword>
<evidence type="ECO:0000256" key="1">
    <source>
        <dbReference type="SAM" id="MobiDB-lite"/>
    </source>
</evidence>
<protein>
    <submittedName>
        <fullName evidence="2">Uncharacterized protein</fullName>
    </submittedName>
</protein>
<feature type="compositionally biased region" description="Polar residues" evidence="1">
    <location>
        <begin position="94"/>
        <end position="111"/>
    </location>
</feature>
<sequence length="111" mass="12572">MIPPEYSPFLNWNPTILLTADSVPPTEHRHLSYLQYFVQPNWIQLPKPHWTVCGFDGSSVVLLPSINFKGCSHIHSHLSAMEFSTNPPGPRLRQTPSQNPFHTSLAGSFYD</sequence>
<evidence type="ECO:0000313" key="3">
    <source>
        <dbReference type="Proteomes" id="UP001281761"/>
    </source>
</evidence>
<organism evidence="2 3">
    <name type="scientific">Blattamonas nauphoetae</name>
    <dbReference type="NCBI Taxonomy" id="2049346"/>
    <lineage>
        <taxon>Eukaryota</taxon>
        <taxon>Metamonada</taxon>
        <taxon>Preaxostyla</taxon>
        <taxon>Oxymonadida</taxon>
        <taxon>Blattamonas</taxon>
    </lineage>
</organism>
<dbReference type="EMBL" id="JARBJD010000014">
    <property type="protein sequence ID" value="KAK2961822.1"/>
    <property type="molecule type" value="Genomic_DNA"/>
</dbReference>
<reference evidence="2 3" key="1">
    <citation type="journal article" date="2022" name="bioRxiv">
        <title>Genomics of Preaxostyla Flagellates Illuminates Evolutionary Transitions and the Path Towards Mitochondrial Loss.</title>
        <authorList>
            <person name="Novak L.V.F."/>
            <person name="Treitli S.C."/>
            <person name="Pyrih J."/>
            <person name="Halakuc P."/>
            <person name="Pipaliya S.V."/>
            <person name="Vacek V."/>
            <person name="Brzon O."/>
            <person name="Soukal P."/>
            <person name="Eme L."/>
            <person name="Dacks J.B."/>
            <person name="Karnkowska A."/>
            <person name="Elias M."/>
            <person name="Hampl V."/>
        </authorList>
    </citation>
    <scope>NUCLEOTIDE SEQUENCE [LARGE SCALE GENOMIC DNA]</scope>
    <source>
        <strain evidence="2">NAU3</strain>
        <tissue evidence="2">Gut</tissue>
    </source>
</reference>
<dbReference type="Proteomes" id="UP001281761">
    <property type="component" value="Unassembled WGS sequence"/>
</dbReference>
<gene>
    <name evidence="2" type="ORF">BLNAU_3259</name>
</gene>
<evidence type="ECO:0000313" key="2">
    <source>
        <dbReference type="EMBL" id="KAK2961822.1"/>
    </source>
</evidence>
<name>A0ABQ9YDK4_9EUKA</name>
<accession>A0ABQ9YDK4</accession>
<comment type="caution">
    <text evidence="2">The sequence shown here is derived from an EMBL/GenBank/DDBJ whole genome shotgun (WGS) entry which is preliminary data.</text>
</comment>